<evidence type="ECO:0000313" key="2">
    <source>
        <dbReference type="EMBL" id="CEI83532.1"/>
    </source>
</evidence>
<dbReference type="SUPFAM" id="SSF55729">
    <property type="entry name" value="Acyl-CoA N-acyltransferases (Nat)"/>
    <property type="match status" value="1"/>
</dbReference>
<dbReference type="Pfam" id="PF00583">
    <property type="entry name" value="Acetyltransf_1"/>
    <property type="match status" value="1"/>
</dbReference>
<proteinExistence type="predicted"/>
<dbReference type="Gene3D" id="1.10.287.900">
    <property type="entry name" value="The crystal structure of the spermine/spermidine acetyltransferase from enterococcus faecali"/>
    <property type="match status" value="1"/>
</dbReference>
<protein>
    <submittedName>
        <fullName evidence="2">Spermine/spermidine acetyltransferase</fullName>
    </submittedName>
</protein>
<evidence type="ECO:0000259" key="1">
    <source>
        <dbReference type="PROSITE" id="PS51186"/>
    </source>
</evidence>
<evidence type="ECO:0000313" key="3">
    <source>
        <dbReference type="Proteomes" id="UP000040453"/>
    </source>
</evidence>
<dbReference type="RefSeq" id="WP_042533848.1">
    <property type="nucleotide sequence ID" value="NZ_CDGG01000001.1"/>
</dbReference>
<name>A0A0A1MVR3_9BACI</name>
<dbReference type="InterPro" id="IPR027455">
    <property type="entry name" value="Sper_AcTfrase_N"/>
</dbReference>
<dbReference type="CDD" id="cd04301">
    <property type="entry name" value="NAT_SF"/>
    <property type="match status" value="1"/>
</dbReference>
<dbReference type="Gene3D" id="3.40.630.30">
    <property type="match status" value="1"/>
</dbReference>
<dbReference type="InterPro" id="IPR016181">
    <property type="entry name" value="Acyl_CoA_acyltransferase"/>
</dbReference>
<feature type="domain" description="N-acetyltransferase" evidence="1">
    <location>
        <begin position="3"/>
        <end position="147"/>
    </location>
</feature>
<dbReference type="Proteomes" id="UP000040453">
    <property type="component" value="Unassembled WGS sequence"/>
</dbReference>
<dbReference type="PROSITE" id="PS51186">
    <property type="entry name" value="GNAT"/>
    <property type="match status" value="1"/>
</dbReference>
<organism evidence="2 3">
    <name type="scientific">Oceanobacillus oncorhynchi</name>
    <dbReference type="NCBI Taxonomy" id="545501"/>
    <lineage>
        <taxon>Bacteria</taxon>
        <taxon>Bacillati</taxon>
        <taxon>Bacillota</taxon>
        <taxon>Bacilli</taxon>
        <taxon>Bacillales</taxon>
        <taxon>Bacillaceae</taxon>
        <taxon>Oceanobacillus</taxon>
    </lineage>
</organism>
<sequence length="147" mass="17067">MSLYIKKVNKENWREIAGLEAAENQKAFIEPVSFCLAESFIEQLTTSLGLYAGEKPAGYAMVGFYSDEKRSIWFDRFMIDYRYQGQGYANQFIPLIEAYIHEHYDVEIIRLSFVPGNSQAERLYKKHGFARTGAYDPKGEIIMEKRL</sequence>
<gene>
    <name evidence="2" type="primary">bltD_2</name>
    <name evidence="2" type="ORF">BN997_03449</name>
</gene>
<accession>A0A0A1MVR3</accession>
<dbReference type="InterPro" id="IPR000182">
    <property type="entry name" value="GNAT_dom"/>
</dbReference>
<dbReference type="GO" id="GO:0016747">
    <property type="term" value="F:acyltransferase activity, transferring groups other than amino-acyl groups"/>
    <property type="evidence" value="ECO:0007669"/>
    <property type="project" value="InterPro"/>
</dbReference>
<dbReference type="STRING" id="545501.BN997_03449"/>
<reference evidence="2 3" key="1">
    <citation type="submission" date="2014-11" db="EMBL/GenBank/DDBJ databases">
        <authorList>
            <person name="Urmite Genomes Urmite Genomes"/>
        </authorList>
    </citation>
    <scope>NUCLEOTIDE SEQUENCE [LARGE SCALE GENOMIC DNA]</scope>
    <source>
        <strain evidence="2 3">Oc5</strain>
    </source>
</reference>
<dbReference type="OrthoDB" id="9127144at2"/>
<keyword evidence="2" id="KW-0808">Transferase</keyword>
<dbReference type="AlphaFoldDB" id="A0A0A1MVR3"/>
<keyword evidence="3" id="KW-1185">Reference proteome</keyword>
<dbReference type="EMBL" id="CDGG01000001">
    <property type="protein sequence ID" value="CEI83532.1"/>
    <property type="molecule type" value="Genomic_DNA"/>
</dbReference>